<organism evidence="9 10">
    <name type="scientific">Turneriella parva (strain ATCC BAA-1111 / DSM 21527 / NCTC 11395 / H)</name>
    <name type="common">Leptospira parva</name>
    <dbReference type="NCBI Taxonomy" id="869212"/>
    <lineage>
        <taxon>Bacteria</taxon>
        <taxon>Pseudomonadati</taxon>
        <taxon>Spirochaetota</taxon>
        <taxon>Spirochaetia</taxon>
        <taxon>Leptospirales</taxon>
        <taxon>Leptospiraceae</taxon>
        <taxon>Turneriella</taxon>
    </lineage>
</organism>
<comment type="subcellular location">
    <subcellularLocation>
        <location evidence="7">Cytoplasm</location>
    </subcellularLocation>
</comment>
<dbReference type="EMBL" id="CP002959">
    <property type="protein sequence ID" value="AFM12710.1"/>
    <property type="molecule type" value="Genomic_DNA"/>
</dbReference>
<comment type="function">
    <text evidence="7">Catalyzes the ferrous insertion into protoporphyrin IX.</text>
</comment>
<evidence type="ECO:0000256" key="1">
    <source>
        <dbReference type="ARBA" id="ARBA00007718"/>
    </source>
</evidence>
<dbReference type="GO" id="GO:0005737">
    <property type="term" value="C:cytoplasm"/>
    <property type="evidence" value="ECO:0007669"/>
    <property type="project" value="UniProtKB-SubCell"/>
</dbReference>
<keyword evidence="7" id="KW-0479">Metal-binding</keyword>
<dbReference type="HAMAP" id="MF_00323">
    <property type="entry name" value="Ferrochelatase"/>
    <property type="match status" value="1"/>
</dbReference>
<dbReference type="STRING" id="869212.Turpa_2064"/>
<proteinExistence type="inferred from homology"/>
<protein>
    <recommendedName>
        <fullName evidence="7">Ferrochelatase</fullName>
        <ecNumber evidence="7">4.98.1.1</ecNumber>
    </recommendedName>
    <alternativeName>
        <fullName evidence="7">Heme synthase</fullName>
    </alternativeName>
    <alternativeName>
        <fullName evidence="7">Protoheme ferro-lyase</fullName>
    </alternativeName>
</protein>
<dbReference type="GO" id="GO:0004325">
    <property type="term" value="F:ferrochelatase activity"/>
    <property type="evidence" value="ECO:0007669"/>
    <property type="project" value="UniProtKB-UniRule"/>
</dbReference>
<dbReference type="NCBIfam" id="TIGR00109">
    <property type="entry name" value="hemH"/>
    <property type="match status" value="1"/>
</dbReference>
<dbReference type="EC" id="4.98.1.1" evidence="7"/>
<comment type="similarity">
    <text evidence="1 7 8">Belongs to the ferrochelatase family.</text>
</comment>
<feature type="binding site" evidence="7">
    <location>
        <position position="301"/>
    </location>
    <ligand>
        <name>Fe(2+)</name>
        <dbReference type="ChEBI" id="CHEBI:29033"/>
    </ligand>
</feature>
<dbReference type="RefSeq" id="WP_014803216.1">
    <property type="nucleotide sequence ID" value="NC_018020.1"/>
</dbReference>
<keyword evidence="2 7" id="KW-0408">Iron</keyword>
<evidence type="ECO:0000256" key="7">
    <source>
        <dbReference type="HAMAP-Rule" id="MF_00323"/>
    </source>
</evidence>
<name>I4B603_TURPD</name>
<dbReference type="UniPathway" id="UPA00252">
    <property type="reaction ID" value="UER00325"/>
</dbReference>
<keyword evidence="3 7" id="KW-0350">Heme biosynthesis</keyword>
<dbReference type="GO" id="GO:0046872">
    <property type="term" value="F:metal ion binding"/>
    <property type="evidence" value="ECO:0007669"/>
    <property type="project" value="UniProtKB-KW"/>
</dbReference>
<dbReference type="Pfam" id="PF00762">
    <property type="entry name" value="Ferrochelatase"/>
    <property type="match status" value="1"/>
</dbReference>
<dbReference type="HOGENOM" id="CLU_018884_0_1_12"/>
<dbReference type="PANTHER" id="PTHR11108:SF1">
    <property type="entry name" value="FERROCHELATASE, MITOCHONDRIAL"/>
    <property type="match status" value="1"/>
</dbReference>
<comment type="catalytic activity">
    <reaction evidence="6">
        <text>Fe-coproporphyrin III + 2 H(+) = coproporphyrin III + Fe(2+)</text>
        <dbReference type="Rhea" id="RHEA:49572"/>
        <dbReference type="ChEBI" id="CHEBI:15378"/>
        <dbReference type="ChEBI" id="CHEBI:29033"/>
        <dbReference type="ChEBI" id="CHEBI:68438"/>
        <dbReference type="ChEBI" id="CHEBI:131725"/>
        <dbReference type="EC" id="4.99.1.9"/>
    </reaction>
    <physiologicalReaction direction="right-to-left" evidence="6">
        <dbReference type="Rhea" id="RHEA:49574"/>
    </physiologicalReaction>
</comment>
<dbReference type="CDD" id="cd00419">
    <property type="entry name" value="Ferrochelatase_C"/>
    <property type="match status" value="1"/>
</dbReference>
<keyword evidence="4 7" id="KW-0456">Lyase</keyword>
<comment type="pathway">
    <text evidence="7">Porphyrin-containing compound metabolism; protoheme biosynthesis; protoheme from protoporphyrin-IX: step 1/1.</text>
</comment>
<evidence type="ECO:0000256" key="6">
    <source>
        <dbReference type="ARBA" id="ARBA00024536"/>
    </source>
</evidence>
<gene>
    <name evidence="7" type="primary">hemH</name>
    <name evidence="9" type="ordered locus">Turpa_2064</name>
</gene>
<keyword evidence="7" id="KW-0963">Cytoplasm</keyword>
<evidence type="ECO:0000256" key="2">
    <source>
        <dbReference type="ARBA" id="ARBA00023004"/>
    </source>
</evidence>
<dbReference type="InterPro" id="IPR001015">
    <property type="entry name" value="Ferrochelatase"/>
</dbReference>
<dbReference type="InterPro" id="IPR033644">
    <property type="entry name" value="Ferrochelatase_C"/>
</dbReference>
<dbReference type="KEGG" id="tpx:Turpa_2064"/>
<dbReference type="InterPro" id="IPR033659">
    <property type="entry name" value="Ferrochelatase_N"/>
</dbReference>
<keyword evidence="10" id="KW-1185">Reference proteome</keyword>
<evidence type="ECO:0000256" key="4">
    <source>
        <dbReference type="ARBA" id="ARBA00023239"/>
    </source>
</evidence>
<sequence>MAKQQNGEAVLLINLGSPDSPKVSDVRRYLAQFLMDGYVIDVPYPIRWMIVHLFILPFRPKRSAEAYSKIWEKDGSPLLTNTKKFAEKVQKFSRKKIYWAMRYGNPSVLHVLTTMRNAGYTQILVAPLYPHHALSSTVTAIEEAKLHAADLKLELSFLPAFYDQKAHQTALAKLVKPAGAKHDYVLFSYHGLPVRHITKADITGAYCLKVENCCERRNEQSMPAAAEAHKTCYRHQIIETTNAVARIAGIKSDRYGFSFQSRLGRAEWLKPMTSEFISELPKKGIRRLAVIAPAFVADNLETLEEVNMQLREIFLAAGGEKFTYIPCLNDDSAWAKGFAQILSDSQKPHTRA</sequence>
<dbReference type="GO" id="GO:0006783">
    <property type="term" value="P:heme biosynthetic process"/>
    <property type="evidence" value="ECO:0007669"/>
    <property type="project" value="UniProtKB-UniRule"/>
</dbReference>
<comment type="catalytic activity">
    <reaction evidence="7">
        <text>heme b + 2 H(+) = protoporphyrin IX + Fe(2+)</text>
        <dbReference type="Rhea" id="RHEA:22584"/>
        <dbReference type="ChEBI" id="CHEBI:15378"/>
        <dbReference type="ChEBI" id="CHEBI:29033"/>
        <dbReference type="ChEBI" id="CHEBI:57306"/>
        <dbReference type="ChEBI" id="CHEBI:60344"/>
        <dbReference type="EC" id="4.98.1.1"/>
    </reaction>
</comment>
<dbReference type="OrthoDB" id="9809741at2"/>
<evidence type="ECO:0000313" key="10">
    <source>
        <dbReference type="Proteomes" id="UP000006048"/>
    </source>
</evidence>
<dbReference type="PANTHER" id="PTHR11108">
    <property type="entry name" value="FERROCHELATASE"/>
    <property type="match status" value="1"/>
</dbReference>
<dbReference type="SUPFAM" id="SSF53800">
    <property type="entry name" value="Chelatase"/>
    <property type="match status" value="1"/>
</dbReference>
<dbReference type="Gene3D" id="3.40.50.1400">
    <property type="match status" value="2"/>
</dbReference>
<reference evidence="9 10" key="1">
    <citation type="submission" date="2012-06" db="EMBL/GenBank/DDBJ databases">
        <title>The complete chromosome of genome of Turneriella parva DSM 21527.</title>
        <authorList>
            <consortium name="US DOE Joint Genome Institute (JGI-PGF)"/>
            <person name="Lucas S."/>
            <person name="Han J."/>
            <person name="Lapidus A."/>
            <person name="Bruce D."/>
            <person name="Goodwin L."/>
            <person name="Pitluck S."/>
            <person name="Peters L."/>
            <person name="Kyrpides N."/>
            <person name="Mavromatis K."/>
            <person name="Ivanova N."/>
            <person name="Mikhailova N."/>
            <person name="Chertkov O."/>
            <person name="Detter J.C."/>
            <person name="Tapia R."/>
            <person name="Han C."/>
            <person name="Land M."/>
            <person name="Hauser L."/>
            <person name="Markowitz V."/>
            <person name="Cheng J.-F."/>
            <person name="Hugenholtz P."/>
            <person name="Woyke T."/>
            <person name="Wu D."/>
            <person name="Gronow S."/>
            <person name="Wellnitz S."/>
            <person name="Brambilla E."/>
            <person name="Klenk H.-P."/>
            <person name="Eisen J.A."/>
        </authorList>
    </citation>
    <scope>NUCLEOTIDE SEQUENCE [LARGE SCALE GENOMIC DNA]</scope>
    <source>
        <strain evidence="10">ATCC BAA-1111 / DSM 21527 / NCTC 11395 / H</strain>
    </source>
</reference>
<evidence type="ECO:0000313" key="9">
    <source>
        <dbReference type="EMBL" id="AFM12710.1"/>
    </source>
</evidence>
<dbReference type="Proteomes" id="UP000006048">
    <property type="component" value="Chromosome"/>
</dbReference>
<evidence type="ECO:0000256" key="3">
    <source>
        <dbReference type="ARBA" id="ARBA00023133"/>
    </source>
</evidence>
<evidence type="ECO:0000256" key="5">
    <source>
        <dbReference type="ARBA" id="ARBA00023244"/>
    </source>
</evidence>
<feature type="binding site" evidence="7">
    <location>
        <position position="190"/>
    </location>
    <ligand>
        <name>Fe(2+)</name>
        <dbReference type="ChEBI" id="CHEBI:29033"/>
    </ligand>
</feature>
<evidence type="ECO:0000256" key="8">
    <source>
        <dbReference type="RuleBase" id="RU004185"/>
    </source>
</evidence>
<keyword evidence="5 7" id="KW-0627">Porphyrin biosynthesis</keyword>
<dbReference type="AlphaFoldDB" id="I4B603"/>
<accession>I4B603</accession>
<dbReference type="PATRIC" id="fig|869212.3.peg.2067"/>
<dbReference type="CDD" id="cd03411">
    <property type="entry name" value="Ferrochelatase_N"/>
    <property type="match status" value="1"/>
</dbReference>